<dbReference type="GO" id="GO:0043709">
    <property type="term" value="P:cell adhesion involved in single-species biofilm formation"/>
    <property type="evidence" value="ECO:0007669"/>
    <property type="project" value="TreeGrafter"/>
</dbReference>
<feature type="transmembrane region" description="Helical" evidence="2">
    <location>
        <begin position="121"/>
        <end position="141"/>
    </location>
</feature>
<dbReference type="Proteomes" id="UP000006866">
    <property type="component" value="Chromosome"/>
</dbReference>
<dbReference type="Gene3D" id="3.30.70.270">
    <property type="match status" value="1"/>
</dbReference>
<dbReference type="KEGG" id="hpk:Hprae_0314"/>
<dbReference type="SMART" id="SM00267">
    <property type="entry name" value="GGDEF"/>
    <property type="match status" value="1"/>
</dbReference>
<dbReference type="NCBIfam" id="TIGR00254">
    <property type="entry name" value="GGDEF"/>
    <property type="match status" value="1"/>
</dbReference>
<evidence type="ECO:0000256" key="2">
    <source>
        <dbReference type="SAM" id="Phobius"/>
    </source>
</evidence>
<dbReference type="PROSITE" id="PS50887">
    <property type="entry name" value="GGDEF"/>
    <property type="match status" value="1"/>
</dbReference>
<dbReference type="GO" id="GO:0005886">
    <property type="term" value="C:plasma membrane"/>
    <property type="evidence" value="ECO:0007669"/>
    <property type="project" value="TreeGrafter"/>
</dbReference>
<feature type="domain" description="GGDEF" evidence="3">
    <location>
        <begin position="233"/>
        <end position="359"/>
    </location>
</feature>
<dbReference type="InterPro" id="IPR000160">
    <property type="entry name" value="GGDEF_dom"/>
</dbReference>
<keyword evidence="2" id="KW-1133">Transmembrane helix</keyword>
<feature type="transmembrane region" description="Helical" evidence="2">
    <location>
        <begin position="15"/>
        <end position="33"/>
    </location>
</feature>
<dbReference type="GO" id="GO:1902201">
    <property type="term" value="P:negative regulation of bacterial-type flagellum-dependent cell motility"/>
    <property type="evidence" value="ECO:0007669"/>
    <property type="project" value="TreeGrafter"/>
</dbReference>
<dbReference type="OrthoDB" id="9804955at2"/>
<evidence type="ECO:0000313" key="5">
    <source>
        <dbReference type="Proteomes" id="UP000006866"/>
    </source>
</evidence>
<dbReference type="FunFam" id="3.30.70.270:FF:000001">
    <property type="entry name" value="Diguanylate cyclase domain protein"/>
    <property type="match status" value="1"/>
</dbReference>
<dbReference type="AlphaFoldDB" id="E3DN65"/>
<dbReference type="Pfam" id="PF00990">
    <property type="entry name" value="GGDEF"/>
    <property type="match status" value="1"/>
</dbReference>
<name>E3DN65_HALPG</name>
<keyword evidence="5" id="KW-1185">Reference proteome</keyword>
<keyword evidence="1" id="KW-0175">Coiled coil</keyword>
<keyword evidence="2" id="KW-0812">Transmembrane</keyword>
<dbReference type="HOGENOM" id="CLU_065976_0_0_9"/>
<evidence type="ECO:0000313" key="4">
    <source>
        <dbReference type="EMBL" id="ADO76471.1"/>
    </source>
</evidence>
<feature type="coiled-coil region" evidence="1">
    <location>
        <begin position="171"/>
        <end position="205"/>
    </location>
</feature>
<dbReference type="SUPFAM" id="SSF55073">
    <property type="entry name" value="Nucleotide cyclase"/>
    <property type="match status" value="1"/>
</dbReference>
<sequence>MEIKDKVRLSLETKIFKTILIFNIIISIINIVTNSLIGFSFWISLKWVALSILALAILVLSRKKNFRQFQFRLSYFLFLIFVFFPFGWFQSGGSSNNSLAYIFLTTIAISFLFKRGKVRDFLFFSLVLIFIMLYCIEFFYPHLIIFHSQESQFYDRLIQIPLILYASYLMLERFSDAYNQEKDNLKLLTKKLRLANQKLENIAHRDPLTKKYNRRAFDQEIKSIFKEKLQLQKKITLVLIDVDNFKDINDNYGHDKGDEVLVLISQRLETFMPAQSLIARWGGDEFAVISYEDEYQTQLYLEKYYREMENLSTELGFKISFSAGLSCLNQKDTVKKIFQRVDKLLYESKREGKARYKLS</sequence>
<feature type="transmembrane region" description="Helical" evidence="2">
    <location>
        <begin position="98"/>
        <end position="114"/>
    </location>
</feature>
<reference evidence="5" key="1">
    <citation type="submission" date="2010-10" db="EMBL/GenBank/DDBJ databases">
        <title>The complete genome of Halanaerobium praevalens DSM 2228.</title>
        <authorList>
            <consortium name="US DOE Joint Genome Institute (JGI-PGF)"/>
            <person name="Lucas S."/>
            <person name="Copeland A."/>
            <person name="Lapidus A."/>
            <person name="Glavina del Rio T."/>
            <person name="Dalin E."/>
            <person name="Tice H."/>
            <person name="Bruce D."/>
            <person name="Goodwin L."/>
            <person name="Pitluck S."/>
            <person name="Kyrpides N."/>
            <person name="Mavromatis K."/>
            <person name="Ivanova N."/>
            <person name="Ovchinnikova G."/>
            <person name="Chertkov O."/>
            <person name="Detter J.C."/>
            <person name="Han C."/>
            <person name="Larimer F."/>
            <person name="Land M."/>
            <person name="Hauser L."/>
            <person name="Markowitz V."/>
            <person name="Cheng J.-F."/>
            <person name="Hugenholtz P."/>
            <person name="Woyke T."/>
            <person name="Wu D."/>
            <person name="Tindall B."/>
            <person name="Pomrenke H.G."/>
            <person name="Brambilla E."/>
            <person name="Klenk H.-P."/>
            <person name="Eisen J.A."/>
        </authorList>
    </citation>
    <scope>NUCLEOTIDE SEQUENCE [LARGE SCALE GENOMIC DNA]</scope>
    <source>
        <strain evidence="5">ATCC 33744 / DSM 2228 / GSL</strain>
    </source>
</reference>
<dbReference type="eggNOG" id="COG2199">
    <property type="taxonomic scope" value="Bacteria"/>
</dbReference>
<dbReference type="CDD" id="cd01949">
    <property type="entry name" value="GGDEF"/>
    <property type="match status" value="1"/>
</dbReference>
<organism evidence="4 5">
    <name type="scientific">Halanaerobium praevalens (strain ATCC 33744 / DSM 2228 / GSL)</name>
    <dbReference type="NCBI Taxonomy" id="572479"/>
    <lineage>
        <taxon>Bacteria</taxon>
        <taxon>Bacillati</taxon>
        <taxon>Bacillota</taxon>
        <taxon>Clostridia</taxon>
        <taxon>Halanaerobiales</taxon>
        <taxon>Halanaerobiaceae</taxon>
        <taxon>Halanaerobium</taxon>
    </lineage>
</organism>
<feature type="transmembrane region" description="Helical" evidence="2">
    <location>
        <begin position="73"/>
        <end position="92"/>
    </location>
</feature>
<feature type="transmembrane region" description="Helical" evidence="2">
    <location>
        <begin position="39"/>
        <end position="61"/>
    </location>
</feature>
<dbReference type="PANTHER" id="PTHR45138:SF9">
    <property type="entry name" value="DIGUANYLATE CYCLASE DGCM-RELATED"/>
    <property type="match status" value="1"/>
</dbReference>
<dbReference type="InterPro" id="IPR029787">
    <property type="entry name" value="Nucleotide_cyclase"/>
</dbReference>
<dbReference type="InterPro" id="IPR043128">
    <property type="entry name" value="Rev_trsase/Diguanyl_cyclase"/>
</dbReference>
<accession>E3DN65</accession>
<gene>
    <name evidence="4" type="ordered locus">Hprae_0314</name>
</gene>
<dbReference type="EMBL" id="CP002175">
    <property type="protein sequence ID" value="ADO76471.1"/>
    <property type="molecule type" value="Genomic_DNA"/>
</dbReference>
<dbReference type="STRING" id="572479.Hprae_0314"/>
<dbReference type="PATRIC" id="fig|572479.3.peg.317"/>
<protein>
    <submittedName>
        <fullName evidence="4">Diguanylate cyclase</fullName>
    </submittedName>
</protein>
<keyword evidence="2" id="KW-0472">Membrane</keyword>
<dbReference type="GO" id="GO:0052621">
    <property type="term" value="F:diguanylate cyclase activity"/>
    <property type="evidence" value="ECO:0007669"/>
    <property type="project" value="TreeGrafter"/>
</dbReference>
<proteinExistence type="predicted"/>
<dbReference type="PANTHER" id="PTHR45138">
    <property type="entry name" value="REGULATORY COMPONENTS OF SENSORY TRANSDUCTION SYSTEM"/>
    <property type="match status" value="1"/>
</dbReference>
<evidence type="ECO:0000256" key="1">
    <source>
        <dbReference type="SAM" id="Coils"/>
    </source>
</evidence>
<reference evidence="4 5" key="2">
    <citation type="journal article" date="2011" name="Stand. Genomic Sci.">
        <title>Complete genome sequence of the extremely halophilic Halanaerobium praevalens type strain (GSL).</title>
        <authorList>
            <person name="Ivanova N."/>
            <person name="Sikorski J."/>
            <person name="Chertkov O."/>
            <person name="Nolan M."/>
            <person name="Lucas S."/>
            <person name="Hammon N."/>
            <person name="Deshpande S."/>
            <person name="Cheng J.F."/>
            <person name="Tapia R."/>
            <person name="Han C."/>
            <person name="Goodwin L."/>
            <person name="Pitluck S."/>
            <person name="Huntemann M."/>
            <person name="Liolios K."/>
            <person name="Pagani I."/>
            <person name="Mavromatis K."/>
            <person name="Ovchinikova G."/>
            <person name="Pati A."/>
            <person name="Chen A."/>
            <person name="Palaniappan K."/>
            <person name="Land M."/>
            <person name="Hauser L."/>
            <person name="Brambilla E.M."/>
            <person name="Kannan K.P."/>
            <person name="Rohde M."/>
            <person name="Tindall B.J."/>
            <person name="Goker M."/>
            <person name="Detter J.C."/>
            <person name="Woyke T."/>
            <person name="Bristow J."/>
            <person name="Eisen J.A."/>
            <person name="Markowitz V."/>
            <person name="Hugenholtz P."/>
            <person name="Kyrpides N.C."/>
            <person name="Klenk H.P."/>
            <person name="Lapidus A."/>
        </authorList>
    </citation>
    <scope>NUCLEOTIDE SEQUENCE [LARGE SCALE GENOMIC DNA]</scope>
    <source>
        <strain evidence="5">ATCC 33744 / DSM 2228 / GSL</strain>
    </source>
</reference>
<dbReference type="InterPro" id="IPR050469">
    <property type="entry name" value="Diguanylate_Cyclase"/>
</dbReference>
<dbReference type="RefSeq" id="WP_014552504.1">
    <property type="nucleotide sequence ID" value="NC_017455.1"/>
</dbReference>
<evidence type="ECO:0000259" key="3">
    <source>
        <dbReference type="PROSITE" id="PS50887"/>
    </source>
</evidence>